<evidence type="ECO:0000256" key="7">
    <source>
        <dbReference type="ARBA" id="ARBA00023065"/>
    </source>
</evidence>
<evidence type="ECO:0000256" key="5">
    <source>
        <dbReference type="ARBA" id="ARBA00022781"/>
    </source>
</evidence>
<dbReference type="AlphaFoldDB" id="A0A0G1BGV6"/>
<proteinExistence type="inferred from homology"/>
<feature type="domain" description="ATPase F1/V1/A1 complex alpha/beta subunit nucleotide-binding" evidence="12">
    <location>
        <begin position="136"/>
        <end position="350"/>
    </location>
</feature>
<sequence>MIHSFTWAQKHVGETGKVIKSDRSIAWVTDLPGAVLGEGISFASGAHGMVTKLGEDYTEVMSFHDTAIPIGEEAARTNEPLKISVGEGMCGDTFDALGHITSTQKEPSKYSENRPVEQEAWTMDKRSAIKDFLATGVTIVDTVVPIAKGQRELIIGDQKTGKTTFLTQTVITQAQAGTICIIALVGKEQSEIVRLEQTLRQTKVDHNCIIIAEPAKSSAARLTLVPFSAMAVAEHFRDQGKDTLVIIDDLSYHAIRYREMAILSDRFPGRDSYPSDIFYLHARLLERAGSFMVDGKSVTITCLPTVTTVDGDISGYIATNIMSMTDGHLYFDKNLFFDGVRPAINIFLSVTRVGRQTQSKEARAWGQRILTTMSEYSELKRFLRFGTELTDHIKESIRLAHGLKDLLKQNANTRVDPSTQLAMLEKLWKGKS</sequence>
<evidence type="ECO:0000256" key="9">
    <source>
        <dbReference type="ARBA" id="ARBA00023196"/>
    </source>
</evidence>
<reference evidence="13 14" key="1">
    <citation type="journal article" date="2015" name="Nature">
        <title>rRNA introns, odd ribosomes, and small enigmatic genomes across a large radiation of phyla.</title>
        <authorList>
            <person name="Brown C.T."/>
            <person name="Hug L.A."/>
            <person name="Thomas B.C."/>
            <person name="Sharon I."/>
            <person name="Castelle C.J."/>
            <person name="Singh A."/>
            <person name="Wilkins M.J."/>
            <person name="Williams K.H."/>
            <person name="Banfield J.F."/>
        </authorList>
    </citation>
    <scope>NUCLEOTIDE SEQUENCE [LARGE SCALE GENOMIC DNA]</scope>
</reference>
<evidence type="ECO:0000256" key="11">
    <source>
        <dbReference type="ARBA" id="ARBA00026013"/>
    </source>
</evidence>
<dbReference type="PATRIC" id="fig|1619138.3.peg.864"/>
<name>A0A0G1BGV6_UNCKA</name>
<dbReference type="GO" id="GO:0045259">
    <property type="term" value="C:proton-transporting ATP synthase complex"/>
    <property type="evidence" value="ECO:0007669"/>
    <property type="project" value="UniProtKB-KW"/>
</dbReference>
<keyword evidence="9" id="KW-0139">CF(1)</keyword>
<comment type="caution">
    <text evidence="13">The sequence shown here is derived from an EMBL/GenBank/DDBJ whole genome shotgun (WGS) entry which is preliminary data.</text>
</comment>
<gene>
    <name evidence="13" type="ORF">UV00_C0023G0004</name>
</gene>
<evidence type="ECO:0000256" key="1">
    <source>
        <dbReference type="ARBA" id="ARBA00004370"/>
    </source>
</evidence>
<comment type="subunit">
    <text evidence="11">F-type ATPases have 2 components, CF(1) - the catalytic core - and CF(0) - the membrane proton channel. CF(1) has five subunits: alpha(3), beta(3), gamma(1), delta(1), epsilon(1). CF(0) has four main subunits: a(1), b(1), b'(1) and c(9-12).</text>
</comment>
<accession>A0A0G1BGV6</accession>
<keyword evidence="3" id="KW-0813">Transport</keyword>
<dbReference type="GO" id="GO:0043531">
    <property type="term" value="F:ADP binding"/>
    <property type="evidence" value="ECO:0007669"/>
    <property type="project" value="TreeGrafter"/>
</dbReference>
<keyword evidence="6" id="KW-0067">ATP-binding</keyword>
<dbReference type="PANTHER" id="PTHR48082">
    <property type="entry name" value="ATP SYNTHASE SUBUNIT ALPHA, MITOCHONDRIAL"/>
    <property type="match status" value="1"/>
</dbReference>
<evidence type="ECO:0000313" key="14">
    <source>
        <dbReference type="Proteomes" id="UP000033847"/>
    </source>
</evidence>
<comment type="subcellular location">
    <subcellularLocation>
        <location evidence="1">Membrane</location>
    </subcellularLocation>
</comment>
<dbReference type="SUPFAM" id="SSF52540">
    <property type="entry name" value="P-loop containing nucleoside triphosphate hydrolases"/>
    <property type="match status" value="1"/>
</dbReference>
<evidence type="ECO:0000256" key="6">
    <source>
        <dbReference type="ARBA" id="ARBA00022840"/>
    </source>
</evidence>
<dbReference type="Gene3D" id="3.40.50.12240">
    <property type="match status" value="1"/>
</dbReference>
<dbReference type="GO" id="GO:0005524">
    <property type="term" value="F:ATP binding"/>
    <property type="evidence" value="ECO:0007669"/>
    <property type="project" value="UniProtKB-KW"/>
</dbReference>
<dbReference type="InterPro" id="IPR005294">
    <property type="entry name" value="ATP_synth_F1_asu"/>
</dbReference>
<organism evidence="13 14">
    <name type="scientific">candidate division WWE3 bacterium GW2011_GWF1_42_14</name>
    <dbReference type="NCBI Taxonomy" id="1619138"/>
    <lineage>
        <taxon>Bacteria</taxon>
        <taxon>Katanobacteria</taxon>
    </lineage>
</organism>
<evidence type="ECO:0000256" key="10">
    <source>
        <dbReference type="ARBA" id="ARBA00023310"/>
    </source>
</evidence>
<dbReference type="EMBL" id="LCCU01000023">
    <property type="protein sequence ID" value="KKS36683.1"/>
    <property type="molecule type" value="Genomic_DNA"/>
</dbReference>
<dbReference type="GO" id="GO:0046933">
    <property type="term" value="F:proton-transporting ATP synthase activity, rotational mechanism"/>
    <property type="evidence" value="ECO:0007669"/>
    <property type="project" value="InterPro"/>
</dbReference>
<keyword evidence="8" id="KW-0472">Membrane</keyword>
<comment type="similarity">
    <text evidence="2">Belongs to the ATPase alpha/beta chains family.</text>
</comment>
<dbReference type="SUPFAM" id="SSF50615">
    <property type="entry name" value="N-terminal domain of alpha and beta subunits of F1 ATP synthase"/>
    <property type="match status" value="1"/>
</dbReference>
<dbReference type="FunFam" id="3.40.50.300:FF:002432">
    <property type="entry name" value="ATP synthase subunit alpha, mitochondrial"/>
    <property type="match status" value="1"/>
</dbReference>
<evidence type="ECO:0000259" key="12">
    <source>
        <dbReference type="Pfam" id="PF00006"/>
    </source>
</evidence>
<keyword evidence="5" id="KW-0375">Hydrogen ion transport</keyword>
<evidence type="ECO:0000313" key="13">
    <source>
        <dbReference type="EMBL" id="KKS36683.1"/>
    </source>
</evidence>
<dbReference type="InterPro" id="IPR036121">
    <property type="entry name" value="ATPase_F1/V1/A1_a/bsu_N_sf"/>
</dbReference>
<evidence type="ECO:0000256" key="2">
    <source>
        <dbReference type="ARBA" id="ARBA00008936"/>
    </source>
</evidence>
<keyword evidence="10" id="KW-0066">ATP synthesis</keyword>
<dbReference type="PANTHER" id="PTHR48082:SF2">
    <property type="entry name" value="ATP SYNTHASE SUBUNIT ALPHA, MITOCHONDRIAL"/>
    <property type="match status" value="1"/>
</dbReference>
<keyword evidence="7" id="KW-0406">Ion transport</keyword>
<dbReference type="Proteomes" id="UP000033847">
    <property type="component" value="Unassembled WGS sequence"/>
</dbReference>
<evidence type="ECO:0000256" key="4">
    <source>
        <dbReference type="ARBA" id="ARBA00022741"/>
    </source>
</evidence>
<dbReference type="InterPro" id="IPR027417">
    <property type="entry name" value="P-loop_NTPase"/>
</dbReference>
<protein>
    <submittedName>
        <fullName evidence="13">ATP synthase subunit alpha</fullName>
    </submittedName>
</protein>
<keyword evidence="4" id="KW-0547">Nucleotide-binding</keyword>
<dbReference type="Pfam" id="PF00006">
    <property type="entry name" value="ATP-synt_ab"/>
    <property type="match status" value="1"/>
</dbReference>
<evidence type="ECO:0000256" key="8">
    <source>
        <dbReference type="ARBA" id="ARBA00023136"/>
    </source>
</evidence>
<dbReference type="InterPro" id="IPR000194">
    <property type="entry name" value="ATPase_F1/V1/A1_a/bsu_nucl-bd"/>
</dbReference>
<evidence type="ECO:0000256" key="3">
    <source>
        <dbReference type="ARBA" id="ARBA00022448"/>
    </source>
</evidence>